<feature type="region of interest" description="Disordered" evidence="1">
    <location>
        <begin position="247"/>
        <end position="267"/>
    </location>
</feature>
<dbReference type="Proteomes" id="UP000248423">
    <property type="component" value="Unassembled WGS sequence"/>
</dbReference>
<reference evidence="2 3" key="1">
    <citation type="submission" date="2018-02" db="EMBL/GenBank/DDBJ databases">
        <title>The genomes of Aspergillus section Nigri reveals drivers in fungal speciation.</title>
        <authorList>
            <consortium name="DOE Joint Genome Institute"/>
            <person name="Vesth T.C."/>
            <person name="Nybo J."/>
            <person name="Theobald S."/>
            <person name="Brandl J."/>
            <person name="Frisvad J.C."/>
            <person name="Nielsen K.F."/>
            <person name="Lyhne E.K."/>
            <person name="Kogle M.E."/>
            <person name="Kuo A."/>
            <person name="Riley R."/>
            <person name="Clum A."/>
            <person name="Nolan M."/>
            <person name="Lipzen A."/>
            <person name="Salamov A."/>
            <person name="Henrissat B."/>
            <person name="Wiebenga A."/>
            <person name="De vries R.P."/>
            <person name="Grigoriev I.V."/>
            <person name="Mortensen U.H."/>
            <person name="Andersen M.R."/>
            <person name="Baker S.E."/>
        </authorList>
    </citation>
    <scope>NUCLEOTIDE SEQUENCE [LARGE SCALE GENOMIC DNA]</scope>
    <source>
        <strain evidence="2 3">CBS 121057</strain>
    </source>
</reference>
<accession>A0A319EKE6</accession>
<evidence type="ECO:0000256" key="1">
    <source>
        <dbReference type="SAM" id="MobiDB-lite"/>
    </source>
</evidence>
<keyword evidence="3" id="KW-1185">Reference proteome</keyword>
<evidence type="ECO:0000313" key="3">
    <source>
        <dbReference type="Proteomes" id="UP000248423"/>
    </source>
</evidence>
<dbReference type="AlphaFoldDB" id="A0A319EKE6"/>
<name>A0A319EKE6_ASPSB</name>
<evidence type="ECO:0000313" key="2">
    <source>
        <dbReference type="EMBL" id="PYI07138.1"/>
    </source>
</evidence>
<dbReference type="VEuPathDB" id="FungiDB:BO78DRAFT_460749"/>
<gene>
    <name evidence="2" type="ORF">BO78DRAFT_460749</name>
</gene>
<protein>
    <submittedName>
        <fullName evidence="2">Uncharacterized protein</fullName>
    </submittedName>
</protein>
<sequence>MLSSYDSPDTLFIVVYEGHSDADYRQTIASLISVPWSFVEAELATVKGDVLMLFDSCFSSRATMGYENFEYLAASAFESPAAASIDMSFTRRIIDLLSQVDTELTVSQIHAELVQHANRPGSQLDYTPVHVAAKDKPSVTIRRLEALPRELRGLRRTAELGDGKALVTVRITGKTSVPDIGQWIKWLSTSIPEDVADIKLEGVFESDSSLCLLTMPTAVWNMVRHNESFEFVSFVQSGNLLDRYSTNAPPALESRPGGIEMPYRSKD</sequence>
<organism evidence="2 3">
    <name type="scientific">Aspergillus sclerotiicarbonarius (strain CBS 121057 / IBT 28362)</name>
    <dbReference type="NCBI Taxonomy" id="1448318"/>
    <lineage>
        <taxon>Eukaryota</taxon>
        <taxon>Fungi</taxon>
        <taxon>Dikarya</taxon>
        <taxon>Ascomycota</taxon>
        <taxon>Pezizomycotina</taxon>
        <taxon>Eurotiomycetes</taxon>
        <taxon>Eurotiomycetidae</taxon>
        <taxon>Eurotiales</taxon>
        <taxon>Aspergillaceae</taxon>
        <taxon>Aspergillus</taxon>
        <taxon>Aspergillus subgen. Circumdati</taxon>
    </lineage>
</organism>
<proteinExistence type="predicted"/>
<dbReference type="OrthoDB" id="4760831at2759"/>
<dbReference type="EMBL" id="KZ826344">
    <property type="protein sequence ID" value="PYI07138.1"/>
    <property type="molecule type" value="Genomic_DNA"/>
</dbReference>